<name>A0A6L5Y9X4_9BACT</name>
<comment type="caution">
    <text evidence="2">The sequence shown here is derived from an EMBL/GenBank/DDBJ whole genome shotgun (WGS) entry which is preliminary data.</text>
</comment>
<proteinExistence type="predicted"/>
<dbReference type="EMBL" id="VUNH01000002">
    <property type="protein sequence ID" value="MST54991.1"/>
    <property type="molecule type" value="Genomic_DNA"/>
</dbReference>
<dbReference type="Pfam" id="PF14471">
    <property type="entry name" value="DUF4428"/>
    <property type="match status" value="1"/>
</dbReference>
<dbReference type="Proteomes" id="UP000473699">
    <property type="component" value="Unassembled WGS sequence"/>
</dbReference>
<evidence type="ECO:0000313" key="3">
    <source>
        <dbReference type="Proteomes" id="UP000473699"/>
    </source>
</evidence>
<protein>
    <submittedName>
        <fullName evidence="2">DUF4428 domain-containing protein</fullName>
    </submittedName>
</protein>
<evidence type="ECO:0000313" key="2">
    <source>
        <dbReference type="EMBL" id="MST54991.1"/>
    </source>
</evidence>
<organism evidence="2 3">
    <name type="scientific">Pyramidobacter porci</name>
    <dbReference type="NCBI Taxonomy" id="2605789"/>
    <lineage>
        <taxon>Bacteria</taxon>
        <taxon>Thermotogati</taxon>
        <taxon>Synergistota</taxon>
        <taxon>Synergistia</taxon>
        <taxon>Synergistales</taxon>
        <taxon>Dethiosulfovibrionaceae</taxon>
        <taxon>Pyramidobacter</taxon>
    </lineage>
</organism>
<dbReference type="RefSeq" id="WP_154528098.1">
    <property type="nucleotide sequence ID" value="NZ_VUNH01000002.1"/>
</dbReference>
<gene>
    <name evidence="2" type="ORF">FYJ74_02855</name>
</gene>
<feature type="domain" description="DUF4428" evidence="1">
    <location>
        <begin position="8"/>
        <end position="54"/>
    </location>
</feature>
<evidence type="ECO:0000259" key="1">
    <source>
        <dbReference type="Pfam" id="PF14471"/>
    </source>
</evidence>
<dbReference type="InterPro" id="IPR027872">
    <property type="entry name" value="DUF4428"/>
</dbReference>
<keyword evidence="3" id="KW-1185">Reference proteome</keyword>
<sequence>MALFSKEPCAFCGKEVGMMSRSKMSSKDYVCDDCRKKGNPFARVDHLTKDQVAEMFARAERDEKLLDGVELSDEYLDAGMGKVIHFRSQKDGGDIFTVSTPETQRYEHRPVFYFSSIRKWNPGEAFVERSVGAAPREAVRDYSVLITLKEKLSADKKNDGWELRIPYFDAAVPEILIKIPKEAEADKVQRFYRNICGMCEYRVSRGIRAARDKEELQVKNACKTANEALKAALKGGDVKEVLAEGLQKSIDIDQGKIKKKGFFARLFGR</sequence>
<accession>A0A6L5Y9X4</accession>
<dbReference type="AlphaFoldDB" id="A0A6L5Y9X4"/>
<reference evidence="2 3" key="1">
    <citation type="submission" date="2019-08" db="EMBL/GenBank/DDBJ databases">
        <title>In-depth cultivation of the pig gut microbiome towards novel bacterial diversity and tailored functional studies.</title>
        <authorList>
            <person name="Wylensek D."/>
            <person name="Hitch T.C.A."/>
            <person name="Clavel T."/>
        </authorList>
    </citation>
    <scope>NUCLEOTIDE SEQUENCE [LARGE SCALE GENOMIC DNA]</scope>
    <source>
        <strain evidence="2 3">SM-530-WT-4B</strain>
    </source>
</reference>